<gene>
    <name evidence="1" type="ORF">CR513_14372</name>
</gene>
<protein>
    <submittedName>
        <fullName evidence="1">Uncharacterized protein</fullName>
    </submittedName>
</protein>
<dbReference type="Proteomes" id="UP000257109">
    <property type="component" value="Unassembled WGS sequence"/>
</dbReference>
<dbReference type="EMBL" id="QJKJ01002582">
    <property type="protein sequence ID" value="RDY02211.1"/>
    <property type="molecule type" value="Genomic_DNA"/>
</dbReference>
<accession>A0A371HHB9</accession>
<comment type="caution">
    <text evidence="1">The sequence shown here is derived from an EMBL/GenBank/DDBJ whole genome shotgun (WGS) entry which is preliminary data.</text>
</comment>
<reference evidence="1" key="1">
    <citation type="submission" date="2018-05" db="EMBL/GenBank/DDBJ databases">
        <title>Draft genome of Mucuna pruriens seed.</title>
        <authorList>
            <person name="Nnadi N.E."/>
            <person name="Vos R."/>
            <person name="Hasami M.H."/>
            <person name="Devisetty U.K."/>
            <person name="Aguiy J.C."/>
        </authorList>
    </citation>
    <scope>NUCLEOTIDE SEQUENCE [LARGE SCALE GENOMIC DNA]</scope>
    <source>
        <strain evidence="1">JCA_2017</strain>
    </source>
</reference>
<evidence type="ECO:0000313" key="1">
    <source>
        <dbReference type="EMBL" id="RDY02211.1"/>
    </source>
</evidence>
<dbReference type="OrthoDB" id="1751476at2759"/>
<name>A0A371HHB9_MUCPR</name>
<proteinExistence type="predicted"/>
<feature type="non-terminal residue" evidence="1">
    <location>
        <position position="1"/>
    </location>
</feature>
<sequence>MTKTMLNNFNSPKYFWAKVVNDRQSNISYFHHFRCDCFILNTKDNLSKIHTYEINDSKPNKELSELIESFVELNIKDL</sequence>
<dbReference type="AlphaFoldDB" id="A0A371HHB9"/>
<organism evidence="1 2">
    <name type="scientific">Mucuna pruriens</name>
    <name type="common">Velvet bean</name>
    <name type="synonym">Dolichos pruriens</name>
    <dbReference type="NCBI Taxonomy" id="157652"/>
    <lineage>
        <taxon>Eukaryota</taxon>
        <taxon>Viridiplantae</taxon>
        <taxon>Streptophyta</taxon>
        <taxon>Embryophyta</taxon>
        <taxon>Tracheophyta</taxon>
        <taxon>Spermatophyta</taxon>
        <taxon>Magnoliopsida</taxon>
        <taxon>eudicotyledons</taxon>
        <taxon>Gunneridae</taxon>
        <taxon>Pentapetalae</taxon>
        <taxon>rosids</taxon>
        <taxon>fabids</taxon>
        <taxon>Fabales</taxon>
        <taxon>Fabaceae</taxon>
        <taxon>Papilionoideae</taxon>
        <taxon>50 kb inversion clade</taxon>
        <taxon>NPAAA clade</taxon>
        <taxon>indigoferoid/millettioid clade</taxon>
        <taxon>Phaseoleae</taxon>
        <taxon>Mucuna</taxon>
    </lineage>
</organism>
<keyword evidence="2" id="KW-1185">Reference proteome</keyword>
<evidence type="ECO:0000313" key="2">
    <source>
        <dbReference type="Proteomes" id="UP000257109"/>
    </source>
</evidence>